<dbReference type="PROSITE" id="PS51118">
    <property type="entry name" value="HTH_HXLR"/>
    <property type="match status" value="1"/>
</dbReference>
<protein>
    <recommendedName>
        <fullName evidence="4">HTH hxlR-type domain-containing protein</fullName>
    </recommendedName>
</protein>
<gene>
    <name evidence="5" type="ORF">BCCH1_20450</name>
</gene>
<evidence type="ECO:0000256" key="2">
    <source>
        <dbReference type="ARBA" id="ARBA00023125"/>
    </source>
</evidence>
<reference evidence="5" key="2">
    <citation type="journal article" date="2017" name="Genome Announc.">
        <title>High-Quality Draft Genome Sequence of Burkholderia contaminans CH-1, a Gram-Negative Bacterium That Metabolizes 2-Azahypoxanthine, a Plant Growth-Regulating Compound.</title>
        <authorList>
            <person name="Choi J.-H."/>
            <person name="Sugiura H."/>
            <person name="Moriuchi R."/>
            <person name="Kawagishi H."/>
            <person name="Dohra H."/>
        </authorList>
    </citation>
    <scope>NUCLEOTIDE SEQUENCE</scope>
    <source>
        <strain evidence="5">CH-1</strain>
    </source>
</reference>
<evidence type="ECO:0000313" key="5">
    <source>
        <dbReference type="EMBL" id="BBA39622.1"/>
    </source>
</evidence>
<dbReference type="EMBL" id="AP018357">
    <property type="protein sequence ID" value="BBA39622.1"/>
    <property type="molecule type" value="Genomic_DNA"/>
</dbReference>
<feature type="domain" description="HTH hxlR-type" evidence="4">
    <location>
        <begin position="64"/>
        <end position="161"/>
    </location>
</feature>
<reference evidence="5" key="1">
    <citation type="journal article" date="2016" name="Biosci. Biotechnol. Biochem.">
        <title>Bioconversion of AHX to AOH by resting cells of Burkholderia contaminans CH-1.</title>
        <authorList>
            <person name="Choi J.H."/>
            <person name="Kikuchi A."/>
            <person name="Pumkaeo P."/>
            <person name="Hirai H."/>
            <person name="Tokuyama S."/>
            <person name="Kawagishi H."/>
        </authorList>
    </citation>
    <scope>NUCLEOTIDE SEQUENCE</scope>
    <source>
        <strain evidence="5">CH-1</strain>
    </source>
</reference>
<dbReference type="SUPFAM" id="SSF46785">
    <property type="entry name" value="Winged helix' DNA-binding domain"/>
    <property type="match status" value="1"/>
</dbReference>
<dbReference type="InterPro" id="IPR036388">
    <property type="entry name" value="WH-like_DNA-bd_sf"/>
</dbReference>
<dbReference type="InterPro" id="IPR002577">
    <property type="entry name" value="HTH_HxlR"/>
</dbReference>
<sequence length="208" mass="22606">MGFLVQCSCKLKLMWSVGKVVLKCNLLCGGRDVRARMAGAAAKVAGKIAERNMARQKSLADSPCPVARATDIVGDRWALLIVRDAFDGLRRFGDFRASLGVASNILSDRLKMLVDAGVFDVVPASDGTAYQEYALTKKGEGLFPVIVMLRQWGEAHLFARGEPHSVLVDRSTGRAVRKLALRHDDGRPLKAAETVVRKVGDDAGKTRQ</sequence>
<dbReference type="InterPro" id="IPR036390">
    <property type="entry name" value="WH_DNA-bd_sf"/>
</dbReference>
<keyword evidence="2" id="KW-0238">DNA-binding</keyword>
<dbReference type="Gene3D" id="1.10.10.10">
    <property type="entry name" value="Winged helix-like DNA-binding domain superfamily/Winged helix DNA-binding domain"/>
    <property type="match status" value="1"/>
</dbReference>
<name>A0A250L4V9_9BURK</name>
<accession>A0A250L4V9</accession>
<keyword evidence="1" id="KW-0805">Transcription regulation</keyword>
<keyword evidence="3" id="KW-0804">Transcription</keyword>
<dbReference type="PANTHER" id="PTHR33204:SF18">
    <property type="entry name" value="TRANSCRIPTIONAL REGULATORY PROTEIN"/>
    <property type="match status" value="1"/>
</dbReference>
<proteinExistence type="predicted"/>
<evidence type="ECO:0000259" key="4">
    <source>
        <dbReference type="PROSITE" id="PS51118"/>
    </source>
</evidence>
<evidence type="ECO:0000256" key="1">
    <source>
        <dbReference type="ARBA" id="ARBA00023015"/>
    </source>
</evidence>
<dbReference type="Pfam" id="PF01638">
    <property type="entry name" value="HxlR"/>
    <property type="match status" value="1"/>
</dbReference>
<dbReference type="PANTHER" id="PTHR33204">
    <property type="entry name" value="TRANSCRIPTIONAL REGULATOR, MARR FAMILY"/>
    <property type="match status" value="1"/>
</dbReference>
<dbReference type="AlphaFoldDB" id="A0A250L4V9"/>
<dbReference type="GO" id="GO:0003677">
    <property type="term" value="F:DNA binding"/>
    <property type="evidence" value="ECO:0007669"/>
    <property type="project" value="UniProtKB-KW"/>
</dbReference>
<evidence type="ECO:0000256" key="3">
    <source>
        <dbReference type="ARBA" id="ARBA00023163"/>
    </source>
</evidence>
<organism evidence="5">
    <name type="scientific">Burkholderia contaminans</name>
    <dbReference type="NCBI Taxonomy" id="488447"/>
    <lineage>
        <taxon>Bacteria</taxon>
        <taxon>Pseudomonadati</taxon>
        <taxon>Pseudomonadota</taxon>
        <taxon>Betaproteobacteria</taxon>
        <taxon>Burkholderiales</taxon>
        <taxon>Burkholderiaceae</taxon>
        <taxon>Burkholderia</taxon>
        <taxon>Burkholderia cepacia complex</taxon>
    </lineage>
</organism>